<evidence type="ECO:0000256" key="3">
    <source>
        <dbReference type="ARBA" id="ARBA00022603"/>
    </source>
</evidence>
<evidence type="ECO:0000313" key="7">
    <source>
        <dbReference type="EMBL" id="KAA0913233.1"/>
    </source>
</evidence>
<dbReference type="Proteomes" id="UP000325291">
    <property type="component" value="Unassembled WGS sequence"/>
</dbReference>
<dbReference type="RefSeq" id="WP_111368675.1">
    <property type="nucleotide sequence ID" value="NZ_VINQ01000010.1"/>
</dbReference>
<dbReference type="EC" id="2.1.1.170" evidence="6"/>
<evidence type="ECO:0000256" key="1">
    <source>
        <dbReference type="ARBA" id="ARBA00022490"/>
    </source>
</evidence>
<comment type="function">
    <text evidence="6">Specifically methylates the N7 position of guanine in position 527 of 16S rRNA.</text>
</comment>
<reference evidence="7 8" key="1">
    <citation type="submission" date="2019-07" db="EMBL/GenBank/DDBJ databases">
        <title>Aquicoccus porphyridii gen. nov., sp. nov., isolated from a small marine red alga, Porphyridium marinum.</title>
        <authorList>
            <person name="Liu L."/>
        </authorList>
    </citation>
    <scope>NUCLEOTIDE SEQUENCE [LARGE SCALE GENOMIC DNA]</scope>
    <source>
        <strain evidence="7 8">L1 8-17</strain>
    </source>
</reference>
<dbReference type="NCBIfam" id="TIGR00138">
    <property type="entry name" value="rsmG_gidB"/>
    <property type="match status" value="1"/>
</dbReference>
<feature type="binding site" evidence="6">
    <location>
        <position position="69"/>
    </location>
    <ligand>
        <name>S-adenosyl-L-methionine</name>
        <dbReference type="ChEBI" id="CHEBI:59789"/>
    </ligand>
</feature>
<dbReference type="GO" id="GO:0005829">
    <property type="term" value="C:cytosol"/>
    <property type="evidence" value="ECO:0007669"/>
    <property type="project" value="TreeGrafter"/>
</dbReference>
<comment type="caution">
    <text evidence="6">Lacks conserved residue(s) required for the propagation of feature annotation.</text>
</comment>
<keyword evidence="4 6" id="KW-0808">Transferase</keyword>
<evidence type="ECO:0000256" key="5">
    <source>
        <dbReference type="ARBA" id="ARBA00022691"/>
    </source>
</evidence>
<gene>
    <name evidence="6 7" type="primary">rsmG</name>
    <name evidence="7" type="ORF">FLO80_13165</name>
</gene>
<dbReference type="Pfam" id="PF02527">
    <property type="entry name" value="GidB"/>
    <property type="match status" value="1"/>
</dbReference>
<dbReference type="PANTHER" id="PTHR31760:SF0">
    <property type="entry name" value="S-ADENOSYL-L-METHIONINE-DEPENDENT METHYLTRANSFERASES SUPERFAMILY PROTEIN"/>
    <property type="match status" value="1"/>
</dbReference>
<dbReference type="EMBL" id="VINQ01000010">
    <property type="protein sequence ID" value="KAA0913233.1"/>
    <property type="molecule type" value="Genomic_DNA"/>
</dbReference>
<keyword evidence="1 6" id="KW-0963">Cytoplasm</keyword>
<feature type="binding site" evidence="6">
    <location>
        <position position="74"/>
    </location>
    <ligand>
        <name>S-adenosyl-L-methionine</name>
        <dbReference type="ChEBI" id="CHEBI:59789"/>
    </ligand>
</feature>
<protein>
    <recommendedName>
        <fullName evidence="6">Ribosomal RNA small subunit methyltransferase G</fullName>
        <ecNumber evidence="6">2.1.1.170</ecNumber>
    </recommendedName>
    <alternativeName>
        <fullName evidence="6">16S rRNA 7-methylguanosine methyltransferase</fullName>
        <shortName evidence="6">16S rRNA m7G methyltransferase</shortName>
    </alternativeName>
</protein>
<evidence type="ECO:0000256" key="2">
    <source>
        <dbReference type="ARBA" id="ARBA00022552"/>
    </source>
</evidence>
<evidence type="ECO:0000256" key="6">
    <source>
        <dbReference type="HAMAP-Rule" id="MF_00074"/>
    </source>
</evidence>
<dbReference type="PANTHER" id="PTHR31760">
    <property type="entry name" value="S-ADENOSYL-L-METHIONINE-DEPENDENT METHYLTRANSFERASES SUPERFAMILY PROTEIN"/>
    <property type="match status" value="1"/>
</dbReference>
<feature type="binding site" evidence="6">
    <location>
        <begin position="123"/>
        <end position="124"/>
    </location>
    <ligand>
        <name>S-adenosyl-L-methionine</name>
        <dbReference type="ChEBI" id="CHEBI:59789"/>
    </ligand>
</feature>
<feature type="binding site" evidence="6">
    <location>
        <position position="137"/>
    </location>
    <ligand>
        <name>S-adenosyl-L-methionine</name>
        <dbReference type="ChEBI" id="CHEBI:59789"/>
    </ligand>
</feature>
<keyword evidence="3 6" id="KW-0489">Methyltransferase</keyword>
<evidence type="ECO:0000256" key="4">
    <source>
        <dbReference type="ARBA" id="ARBA00022679"/>
    </source>
</evidence>
<proteinExistence type="inferred from homology"/>
<dbReference type="HAMAP" id="MF_00074">
    <property type="entry name" value="16SrRNA_methyltr_G"/>
    <property type="match status" value="1"/>
</dbReference>
<dbReference type="InterPro" id="IPR003682">
    <property type="entry name" value="rRNA_ssu_MeTfrase_G"/>
</dbReference>
<evidence type="ECO:0000313" key="8">
    <source>
        <dbReference type="Proteomes" id="UP000325291"/>
    </source>
</evidence>
<dbReference type="GO" id="GO:0070043">
    <property type="term" value="F:rRNA (guanine-N7-)-methyltransferase activity"/>
    <property type="evidence" value="ECO:0007669"/>
    <property type="project" value="UniProtKB-UniRule"/>
</dbReference>
<dbReference type="Gene3D" id="3.40.50.150">
    <property type="entry name" value="Vaccinia Virus protein VP39"/>
    <property type="match status" value="1"/>
</dbReference>
<comment type="catalytic activity">
    <reaction evidence="6">
        <text>guanosine(527) in 16S rRNA + S-adenosyl-L-methionine = N(7)-methylguanosine(527) in 16S rRNA + S-adenosyl-L-homocysteine</text>
        <dbReference type="Rhea" id="RHEA:42732"/>
        <dbReference type="Rhea" id="RHEA-COMP:10209"/>
        <dbReference type="Rhea" id="RHEA-COMP:10210"/>
        <dbReference type="ChEBI" id="CHEBI:57856"/>
        <dbReference type="ChEBI" id="CHEBI:59789"/>
        <dbReference type="ChEBI" id="CHEBI:74269"/>
        <dbReference type="ChEBI" id="CHEBI:74480"/>
        <dbReference type="EC" id="2.1.1.170"/>
    </reaction>
</comment>
<sequence length="204" mass="22607">MTTGTARPDVSRETLDRLEIFVGLLEKWNPRINLVARSTLADLWTRHIRDSLQVMRCVDGEIDHWADFGSGGGFPGLIVAICAKELGCPHRVTLVESDTRKATFLRTVLREADVAGHVIPERIEEVAPLKANVISARALADLSRLFALASPHLSDDGFCLFPKGANWRSEVQTARNSWQFTYDTIPSVTESNAVILKIKGLSRV</sequence>
<dbReference type="PIRSF" id="PIRSF003078">
    <property type="entry name" value="GidB"/>
    <property type="match status" value="1"/>
</dbReference>
<organism evidence="7 8">
    <name type="scientific">Aquicoccus porphyridii</name>
    <dbReference type="NCBI Taxonomy" id="1852029"/>
    <lineage>
        <taxon>Bacteria</taxon>
        <taxon>Pseudomonadati</taxon>
        <taxon>Pseudomonadota</taxon>
        <taxon>Alphaproteobacteria</taxon>
        <taxon>Rhodobacterales</taxon>
        <taxon>Paracoccaceae</taxon>
        <taxon>Aquicoccus</taxon>
    </lineage>
</organism>
<keyword evidence="8" id="KW-1185">Reference proteome</keyword>
<accession>A0A5A9Z7S3</accession>
<comment type="caution">
    <text evidence="7">The sequence shown here is derived from an EMBL/GenBank/DDBJ whole genome shotgun (WGS) entry which is preliminary data.</text>
</comment>
<comment type="subcellular location">
    <subcellularLocation>
        <location evidence="6">Cytoplasm</location>
    </subcellularLocation>
</comment>
<name>A0A5A9Z7S3_9RHOB</name>
<dbReference type="InterPro" id="IPR029063">
    <property type="entry name" value="SAM-dependent_MTases_sf"/>
</dbReference>
<dbReference type="AlphaFoldDB" id="A0A5A9Z7S3"/>
<keyword evidence="2 6" id="KW-0698">rRNA processing</keyword>
<comment type="similarity">
    <text evidence="6">Belongs to the methyltransferase superfamily. RNA methyltransferase RsmG family.</text>
</comment>
<dbReference type="SUPFAM" id="SSF53335">
    <property type="entry name" value="S-adenosyl-L-methionine-dependent methyltransferases"/>
    <property type="match status" value="1"/>
</dbReference>
<keyword evidence="5 6" id="KW-0949">S-adenosyl-L-methionine</keyword>